<reference evidence="2 3" key="1">
    <citation type="submission" date="2023-02" db="EMBL/GenBank/DDBJ databases">
        <title>LHISI_Scaffold_Assembly.</title>
        <authorList>
            <person name="Stuart O.P."/>
            <person name="Cleave R."/>
            <person name="Magrath M.J.L."/>
            <person name="Mikheyev A.S."/>
        </authorList>
    </citation>
    <scope>NUCLEOTIDE SEQUENCE [LARGE SCALE GENOMIC DNA]</scope>
    <source>
        <strain evidence="2">Daus_M_001</strain>
        <tissue evidence="2">Leg muscle</tissue>
    </source>
</reference>
<feature type="region of interest" description="Disordered" evidence="1">
    <location>
        <begin position="715"/>
        <end position="743"/>
    </location>
</feature>
<proteinExistence type="predicted"/>
<feature type="compositionally biased region" description="Basic and acidic residues" evidence="1">
    <location>
        <begin position="720"/>
        <end position="742"/>
    </location>
</feature>
<evidence type="ECO:0000313" key="2">
    <source>
        <dbReference type="EMBL" id="KAJ8871799.1"/>
    </source>
</evidence>
<organism evidence="2 3">
    <name type="scientific">Dryococelus australis</name>
    <dbReference type="NCBI Taxonomy" id="614101"/>
    <lineage>
        <taxon>Eukaryota</taxon>
        <taxon>Metazoa</taxon>
        <taxon>Ecdysozoa</taxon>
        <taxon>Arthropoda</taxon>
        <taxon>Hexapoda</taxon>
        <taxon>Insecta</taxon>
        <taxon>Pterygota</taxon>
        <taxon>Neoptera</taxon>
        <taxon>Polyneoptera</taxon>
        <taxon>Phasmatodea</taxon>
        <taxon>Verophasmatodea</taxon>
        <taxon>Anareolatae</taxon>
        <taxon>Phasmatidae</taxon>
        <taxon>Eurycanthinae</taxon>
        <taxon>Dryococelus</taxon>
    </lineage>
</organism>
<protein>
    <submittedName>
        <fullName evidence="2">Uncharacterized protein</fullName>
    </submittedName>
</protein>
<dbReference type="EMBL" id="JARBHB010000012">
    <property type="protein sequence ID" value="KAJ8871799.1"/>
    <property type="molecule type" value="Genomic_DNA"/>
</dbReference>
<evidence type="ECO:0000256" key="1">
    <source>
        <dbReference type="SAM" id="MobiDB-lite"/>
    </source>
</evidence>
<name>A0ABQ9GIF1_9NEOP</name>
<comment type="caution">
    <text evidence="2">The sequence shown here is derived from an EMBL/GenBank/DDBJ whole genome shotgun (WGS) entry which is preliminary data.</text>
</comment>
<gene>
    <name evidence="2" type="ORF">PR048_028139</name>
</gene>
<keyword evidence="3" id="KW-1185">Reference proteome</keyword>
<accession>A0ABQ9GIF1</accession>
<evidence type="ECO:0000313" key="3">
    <source>
        <dbReference type="Proteomes" id="UP001159363"/>
    </source>
</evidence>
<sequence length="776" mass="88208">MGALATGILRPHYSIATFWCSTTHVKLPFTAETVVQFTLYRLYASARGATYLRTLHGRGDIWTTLNIEVLRANEVSMEQRRNERAVETGDTRGNPAANSMFILRPVFVFPDGGEDSPGSIIGNYPWVKLRQRDLANDRVLRTPPLWWKDLGDARSQRSGPVGRTRPPVSFGQEDRFVLSYTALKRSPQWSINPRFSVGDWLGYSPPTEANRIRFPVGSPREIFACGNCAGRCRWSAGYLGDLPRTPILHSGTAPYSPRFTLIGSQYLVVKRCPNFFTSLHGTQSTISYFFEPHFDQSSSVDSCSGDVVKKAGLSKPGLDPAPGSPPVCVLYRLLAGSIWEEVNFRVLYLRIFVIYFSLTPAGSPDFRKWESCRTMPLVGGFSRGYPVSPAPSFRRRSIFTSITLIGSQDLVVKRRPNLLTHSLFQLNFIYWHLSATRVLGGFDGGRTYTERDVSFHLAATERGSSCDVSATFVLDWKEIGFRFETVLYSFGVDGNEVDRSRWLRTTNLRLPTLNRSPANTSDENGELRSTVKLHKRSYRRRNFVVLITKTCPSVHFTPFMPRSLNHICNPSADIIFMHMLVHHGYYSFDAWRRSRVRTGQVAFRRLTNGNVGEDIMPKGKVAEQQHSNGYLSQSLLLHRRRFSLPKEWYQISPPGILIRRDNSLSSTYRRIRTSGHEDLITLSNGNVNSRHKNLRLEKSKRKIEKVSVALTDAYGSRVGGEGEQKEKKERRENKRGSKREIDDGLAWERYGNRRSKRGRQIKLVEGELREESNKAL</sequence>
<dbReference type="Proteomes" id="UP001159363">
    <property type="component" value="Chromosome 11"/>
</dbReference>